<sequence>MLSETINKSDRFYKYRTVLHCDSIHDLFSAMFRHFLVLVSLNAVFGVPLANENAAGRIVNGKQTTIEARPYQVSLQKVAGGRHFCGGSIISEDIVVTAAHCLQGVEPSDLQVRLGSTYYDEGGMLAGVKSFKYHEKFGMRLMYDIAVIKLDQAVKQSSTVRYIELPKETPKTGTPVVVSGWGTTCFTNCHASRVLMEVELGFLERNDCASKNYFYGDDIRETMVCAYAKEKDSCQGDSGGPLVGEGKLVGVVSWGEGCAQRGYPGVYADVAALADWILENAKIL</sequence>
<evidence type="ECO:0000256" key="9">
    <source>
        <dbReference type="ARBA" id="ARBA00023157"/>
    </source>
</evidence>
<feature type="domain" description="Peptidase S1" evidence="11">
    <location>
        <begin position="58"/>
        <end position="282"/>
    </location>
</feature>
<dbReference type="InterPro" id="IPR001314">
    <property type="entry name" value="Peptidase_S1A"/>
</dbReference>
<keyword evidence="9" id="KW-1015">Disulfide bond</keyword>
<evidence type="ECO:0000313" key="12">
    <source>
        <dbReference type="EnsemblMetazoa" id="GPAI039885-PA"/>
    </source>
</evidence>
<dbReference type="PROSITE" id="PS50240">
    <property type="entry name" value="TRYPSIN_DOM"/>
    <property type="match status" value="1"/>
</dbReference>
<evidence type="ECO:0000256" key="4">
    <source>
        <dbReference type="ARBA" id="ARBA00022670"/>
    </source>
</evidence>
<dbReference type="Pfam" id="PF00089">
    <property type="entry name" value="Trypsin"/>
    <property type="match status" value="1"/>
</dbReference>
<evidence type="ECO:0000313" key="13">
    <source>
        <dbReference type="Proteomes" id="UP000092445"/>
    </source>
</evidence>
<dbReference type="VEuPathDB" id="VectorBase:GPAI039885"/>
<dbReference type="Proteomes" id="UP000092445">
    <property type="component" value="Unassembled WGS sequence"/>
</dbReference>
<organism evidence="12 13">
    <name type="scientific">Glossina pallidipes</name>
    <name type="common">Tsetse fly</name>
    <dbReference type="NCBI Taxonomy" id="7398"/>
    <lineage>
        <taxon>Eukaryota</taxon>
        <taxon>Metazoa</taxon>
        <taxon>Ecdysozoa</taxon>
        <taxon>Arthropoda</taxon>
        <taxon>Hexapoda</taxon>
        <taxon>Insecta</taxon>
        <taxon>Pterygota</taxon>
        <taxon>Neoptera</taxon>
        <taxon>Endopterygota</taxon>
        <taxon>Diptera</taxon>
        <taxon>Brachycera</taxon>
        <taxon>Muscomorpha</taxon>
        <taxon>Hippoboscoidea</taxon>
        <taxon>Glossinidae</taxon>
        <taxon>Glossina</taxon>
    </lineage>
</organism>
<evidence type="ECO:0000256" key="2">
    <source>
        <dbReference type="ARBA" id="ARBA00007664"/>
    </source>
</evidence>
<evidence type="ECO:0000256" key="7">
    <source>
        <dbReference type="ARBA" id="ARBA00022825"/>
    </source>
</evidence>
<evidence type="ECO:0000256" key="3">
    <source>
        <dbReference type="ARBA" id="ARBA00022525"/>
    </source>
</evidence>
<comment type="similarity">
    <text evidence="2">Belongs to the peptidase S1 family.</text>
</comment>
<keyword evidence="3" id="KW-0964">Secreted</keyword>
<reference evidence="13" key="1">
    <citation type="submission" date="2014-03" db="EMBL/GenBank/DDBJ databases">
        <authorList>
            <person name="Aksoy S."/>
            <person name="Warren W."/>
            <person name="Wilson R.K."/>
        </authorList>
    </citation>
    <scope>NUCLEOTIDE SEQUENCE [LARGE SCALE GENOMIC DNA]</scope>
    <source>
        <strain evidence="13">IAEA</strain>
    </source>
</reference>
<dbReference type="SMART" id="SM00020">
    <property type="entry name" value="Tryp_SPc"/>
    <property type="match status" value="1"/>
</dbReference>
<dbReference type="InterPro" id="IPR050430">
    <property type="entry name" value="Peptidase_S1"/>
</dbReference>
<evidence type="ECO:0000259" key="11">
    <source>
        <dbReference type="PROSITE" id="PS50240"/>
    </source>
</evidence>
<keyword evidence="5" id="KW-0732">Signal</keyword>
<dbReference type="InterPro" id="IPR033116">
    <property type="entry name" value="TRYPSIN_SER"/>
</dbReference>
<keyword evidence="13" id="KW-1185">Reference proteome</keyword>
<keyword evidence="6 10" id="KW-0378">Hydrolase</keyword>
<dbReference type="PRINTS" id="PR00722">
    <property type="entry name" value="CHYMOTRYPSIN"/>
</dbReference>
<accession>A0A1B0AB44</accession>
<dbReference type="EnsemblMetazoa" id="GPAI039885-RA">
    <property type="protein sequence ID" value="GPAI039885-PA"/>
    <property type="gene ID" value="GPAI039885"/>
</dbReference>
<dbReference type="Gene3D" id="2.40.10.10">
    <property type="entry name" value="Trypsin-like serine proteases"/>
    <property type="match status" value="1"/>
</dbReference>
<dbReference type="GO" id="GO:0006508">
    <property type="term" value="P:proteolysis"/>
    <property type="evidence" value="ECO:0007669"/>
    <property type="project" value="UniProtKB-KW"/>
</dbReference>
<evidence type="ECO:0000256" key="1">
    <source>
        <dbReference type="ARBA" id="ARBA00004613"/>
    </source>
</evidence>
<name>A0A1B0AB44_GLOPL</name>
<dbReference type="InterPro" id="IPR009003">
    <property type="entry name" value="Peptidase_S1_PA"/>
</dbReference>
<evidence type="ECO:0000256" key="10">
    <source>
        <dbReference type="RuleBase" id="RU363034"/>
    </source>
</evidence>
<dbReference type="GO" id="GO:0004252">
    <property type="term" value="F:serine-type endopeptidase activity"/>
    <property type="evidence" value="ECO:0007669"/>
    <property type="project" value="InterPro"/>
</dbReference>
<dbReference type="PANTHER" id="PTHR24276">
    <property type="entry name" value="POLYSERASE-RELATED"/>
    <property type="match status" value="1"/>
</dbReference>
<evidence type="ECO:0000256" key="8">
    <source>
        <dbReference type="ARBA" id="ARBA00023145"/>
    </source>
</evidence>
<keyword evidence="8" id="KW-0865">Zymogen</keyword>
<evidence type="ECO:0000256" key="6">
    <source>
        <dbReference type="ARBA" id="ARBA00022801"/>
    </source>
</evidence>
<protein>
    <recommendedName>
        <fullName evidence="11">Peptidase S1 domain-containing protein</fullName>
    </recommendedName>
</protein>
<dbReference type="GO" id="GO:0005576">
    <property type="term" value="C:extracellular region"/>
    <property type="evidence" value="ECO:0007669"/>
    <property type="project" value="UniProtKB-SubCell"/>
</dbReference>
<dbReference type="FunFam" id="2.40.10.10:FF:000077">
    <property type="entry name" value="Predicted protein"/>
    <property type="match status" value="1"/>
</dbReference>
<proteinExistence type="inferred from homology"/>
<dbReference type="PANTHER" id="PTHR24276:SF94">
    <property type="entry name" value="AT20289P-RELATED"/>
    <property type="match status" value="1"/>
</dbReference>
<dbReference type="CDD" id="cd00190">
    <property type="entry name" value="Tryp_SPc"/>
    <property type="match status" value="1"/>
</dbReference>
<evidence type="ECO:0000256" key="5">
    <source>
        <dbReference type="ARBA" id="ARBA00022729"/>
    </source>
</evidence>
<dbReference type="STRING" id="7398.A0A1B0AB44"/>
<dbReference type="PROSITE" id="PS00135">
    <property type="entry name" value="TRYPSIN_SER"/>
    <property type="match status" value="1"/>
</dbReference>
<dbReference type="InterPro" id="IPR001254">
    <property type="entry name" value="Trypsin_dom"/>
</dbReference>
<keyword evidence="7 10" id="KW-0720">Serine protease</keyword>
<dbReference type="InterPro" id="IPR043504">
    <property type="entry name" value="Peptidase_S1_PA_chymotrypsin"/>
</dbReference>
<reference evidence="12" key="2">
    <citation type="submission" date="2020-05" db="UniProtKB">
        <authorList>
            <consortium name="EnsemblMetazoa"/>
        </authorList>
    </citation>
    <scope>IDENTIFICATION</scope>
    <source>
        <strain evidence="12">IAEA</strain>
    </source>
</reference>
<dbReference type="SUPFAM" id="SSF50494">
    <property type="entry name" value="Trypsin-like serine proteases"/>
    <property type="match status" value="1"/>
</dbReference>
<dbReference type="InterPro" id="IPR018114">
    <property type="entry name" value="TRYPSIN_HIS"/>
</dbReference>
<dbReference type="AlphaFoldDB" id="A0A1B0AB44"/>
<comment type="subcellular location">
    <subcellularLocation>
        <location evidence="1">Secreted</location>
    </subcellularLocation>
</comment>
<keyword evidence="4 10" id="KW-0645">Protease</keyword>
<dbReference type="PROSITE" id="PS00134">
    <property type="entry name" value="TRYPSIN_HIS"/>
    <property type="match status" value="1"/>
</dbReference>